<organism evidence="2 3">
    <name type="scientific">Psilocybe cyanescens</name>
    <dbReference type="NCBI Taxonomy" id="93625"/>
    <lineage>
        <taxon>Eukaryota</taxon>
        <taxon>Fungi</taxon>
        <taxon>Dikarya</taxon>
        <taxon>Basidiomycota</taxon>
        <taxon>Agaricomycotina</taxon>
        <taxon>Agaricomycetes</taxon>
        <taxon>Agaricomycetidae</taxon>
        <taxon>Agaricales</taxon>
        <taxon>Agaricineae</taxon>
        <taxon>Strophariaceae</taxon>
        <taxon>Psilocybe</taxon>
    </lineage>
</organism>
<evidence type="ECO:0000256" key="1">
    <source>
        <dbReference type="SAM" id="Coils"/>
    </source>
</evidence>
<dbReference type="AlphaFoldDB" id="A0A409XK97"/>
<gene>
    <name evidence="2" type="ORF">CVT25_003056</name>
</gene>
<name>A0A409XK97_PSICY</name>
<keyword evidence="1" id="KW-0175">Coiled coil</keyword>
<dbReference type="InParanoid" id="A0A409XK97"/>
<sequence>MGKAKSSDRTNGVFNRQMESLIRIAQPVELLVEAEEADISRKENKFAVGSRIAELKSTNQQTEERLLAMEKRYSQLQSLLDQRTQELKESQTYLKKPDEFPGFAIVKKVEAINSEIFNIAMSIVDLFERCPKMDLEETFVQEIFINQCRGAARLVIGDLLYFVNCQIDEAILYRLPIVPEDSTPMQLALRYILVKWAVKVVGIPGTFPGKDEVTNLYRQIRAREPQSISSQWRLIAYNACPAEASTGSIFDGIMSILCICGLSSLSIAYQSVQENVRKRITDIEKSVLALRRAIHEGVTSSDMELFVVENDTPYESRTMVDTVEMEPLSDLKPQRVLCTVGLGLRRTTTRETADSKEYYLQTDLLKRPEVALVGLLDSFSQPIDPDFDAYLRENN</sequence>
<dbReference type="EMBL" id="NHYD01001451">
    <property type="protein sequence ID" value="PPQ91151.1"/>
    <property type="molecule type" value="Genomic_DNA"/>
</dbReference>
<feature type="coiled-coil region" evidence="1">
    <location>
        <begin position="52"/>
        <end position="79"/>
    </location>
</feature>
<evidence type="ECO:0000313" key="3">
    <source>
        <dbReference type="Proteomes" id="UP000283269"/>
    </source>
</evidence>
<dbReference type="OrthoDB" id="3222645at2759"/>
<accession>A0A409XK97</accession>
<reference evidence="2 3" key="1">
    <citation type="journal article" date="2018" name="Evol. Lett.">
        <title>Horizontal gene cluster transfer increased hallucinogenic mushroom diversity.</title>
        <authorList>
            <person name="Reynolds H.T."/>
            <person name="Vijayakumar V."/>
            <person name="Gluck-Thaler E."/>
            <person name="Korotkin H.B."/>
            <person name="Matheny P.B."/>
            <person name="Slot J.C."/>
        </authorList>
    </citation>
    <scope>NUCLEOTIDE SEQUENCE [LARGE SCALE GENOMIC DNA]</scope>
    <source>
        <strain evidence="2 3">2631</strain>
    </source>
</reference>
<evidence type="ECO:0000313" key="2">
    <source>
        <dbReference type="EMBL" id="PPQ91151.1"/>
    </source>
</evidence>
<dbReference type="Proteomes" id="UP000283269">
    <property type="component" value="Unassembled WGS sequence"/>
</dbReference>
<proteinExistence type="predicted"/>
<keyword evidence="3" id="KW-1185">Reference proteome</keyword>
<comment type="caution">
    <text evidence="2">The sequence shown here is derived from an EMBL/GenBank/DDBJ whole genome shotgun (WGS) entry which is preliminary data.</text>
</comment>
<protein>
    <submittedName>
        <fullName evidence="2">Uncharacterized protein</fullName>
    </submittedName>
</protein>